<dbReference type="HOGENOM" id="CLU_116162_0_0_9"/>
<evidence type="ECO:0000313" key="3">
    <source>
        <dbReference type="Proteomes" id="UP000000212"/>
    </source>
</evidence>
<gene>
    <name evidence="2" type="ORF">BN424_1865</name>
</gene>
<reference evidence="3" key="1">
    <citation type="journal article" date="2013" name="Genome Announc.">
        <title>Complete Chromosome Sequence of Carnobacterium maltaromaticum LMA 28.</title>
        <authorList>
            <person name="Cailliez-Grimal C."/>
            <person name="Chaillou S."/>
            <person name="Anba-Mondoloni J."/>
            <person name="Loux V."/>
            <person name="Afzal M.I."/>
            <person name="Rahman A."/>
            <person name="Kergourlay G."/>
            <person name="Champomier-Verges M.C."/>
            <person name="Zagorec M."/>
            <person name="Dalgaard P."/>
            <person name="Leisner J.J."/>
            <person name="Prevost H."/>
            <person name="Revol-Junelles A.M."/>
            <person name="Borges F."/>
        </authorList>
    </citation>
    <scope>NUCLEOTIDE SEQUENCE</scope>
    <source>
        <strain evidence="3">LMA28</strain>
    </source>
</reference>
<evidence type="ECO:0000259" key="1">
    <source>
        <dbReference type="Pfam" id="PF08281"/>
    </source>
</evidence>
<dbReference type="InterPro" id="IPR036388">
    <property type="entry name" value="WH-like_DNA-bd_sf"/>
</dbReference>
<accession>K8ERX3</accession>
<protein>
    <submittedName>
        <fullName evidence="2">Sigma-70, region 4 family protein</fullName>
    </submittedName>
</protein>
<organism evidence="2 3">
    <name type="scientific">Carnobacterium maltaromaticum LMA28</name>
    <dbReference type="NCBI Taxonomy" id="1234679"/>
    <lineage>
        <taxon>Bacteria</taxon>
        <taxon>Bacillati</taxon>
        <taxon>Bacillota</taxon>
        <taxon>Bacilli</taxon>
        <taxon>Lactobacillales</taxon>
        <taxon>Carnobacteriaceae</taxon>
        <taxon>Carnobacterium</taxon>
    </lineage>
</organism>
<sequence length="193" mass="22650">MKYADELINEYTTDLKPIKALYSYYRDHRNICLILFKECEEAQEWELSVEFRNDYQYYKARAKELGSIISSSEYSIQWLRDAKEPGNRREIGRRSRYQRTELWGEIEGVALKNYRDSDLETLTDQDKKVIKEILSCLSPKEYEAYVSIFGKGNSYKTTAEYLGLSRGNIQTLISRSLKKIDICVTKGVNTNLF</sequence>
<proteinExistence type="predicted"/>
<feature type="domain" description="RNA polymerase sigma factor 70 region 4 type 2" evidence="1">
    <location>
        <begin position="130"/>
        <end position="180"/>
    </location>
</feature>
<dbReference type="GO" id="GO:0003677">
    <property type="term" value="F:DNA binding"/>
    <property type="evidence" value="ECO:0007669"/>
    <property type="project" value="InterPro"/>
</dbReference>
<dbReference type="Gene3D" id="1.10.10.10">
    <property type="entry name" value="Winged helix-like DNA-binding domain superfamily/Winged helix DNA-binding domain"/>
    <property type="match status" value="1"/>
</dbReference>
<dbReference type="GO" id="GO:0006352">
    <property type="term" value="P:DNA-templated transcription initiation"/>
    <property type="evidence" value="ECO:0007669"/>
    <property type="project" value="InterPro"/>
</dbReference>
<dbReference type="InterPro" id="IPR013249">
    <property type="entry name" value="RNA_pol_sigma70_r4_t2"/>
</dbReference>
<dbReference type="InterPro" id="IPR013324">
    <property type="entry name" value="RNA_pol_sigma_r3/r4-like"/>
</dbReference>
<keyword evidence="3" id="KW-1185">Reference proteome</keyword>
<dbReference type="Pfam" id="PF08281">
    <property type="entry name" value="Sigma70_r4_2"/>
    <property type="match status" value="1"/>
</dbReference>
<dbReference type="Proteomes" id="UP000000212">
    <property type="component" value="Chromosome"/>
</dbReference>
<dbReference type="AlphaFoldDB" id="K8ERX3"/>
<dbReference type="GO" id="GO:0016987">
    <property type="term" value="F:sigma factor activity"/>
    <property type="evidence" value="ECO:0007669"/>
    <property type="project" value="InterPro"/>
</dbReference>
<dbReference type="EMBL" id="HE999757">
    <property type="protein sequence ID" value="CCO11306.2"/>
    <property type="molecule type" value="Genomic_DNA"/>
</dbReference>
<dbReference type="STRING" id="1234679.BN424_1865"/>
<dbReference type="eggNOG" id="COG1595">
    <property type="taxonomic scope" value="Bacteria"/>
</dbReference>
<dbReference type="KEGG" id="cml:BN424_1865"/>
<name>K8ERX3_CARML</name>
<dbReference type="OrthoDB" id="2200505at2"/>
<evidence type="ECO:0000313" key="2">
    <source>
        <dbReference type="EMBL" id="CCO11306.2"/>
    </source>
</evidence>
<dbReference type="CDD" id="cd06171">
    <property type="entry name" value="Sigma70_r4"/>
    <property type="match status" value="1"/>
</dbReference>
<dbReference type="SUPFAM" id="SSF88659">
    <property type="entry name" value="Sigma3 and sigma4 domains of RNA polymerase sigma factors"/>
    <property type="match status" value="1"/>
</dbReference>
<dbReference type="RefSeq" id="WP_016356464.1">
    <property type="nucleotide sequence ID" value="NC_019425.2"/>
</dbReference>